<accession>A0A3M8SM85</accession>
<dbReference type="AlphaFoldDB" id="A0A3M8SM85"/>
<organism evidence="2 3">
    <name type="scientific">Streptomyces botrytidirepellens</name>
    <dbReference type="NCBI Taxonomy" id="2486417"/>
    <lineage>
        <taxon>Bacteria</taxon>
        <taxon>Bacillati</taxon>
        <taxon>Actinomycetota</taxon>
        <taxon>Actinomycetes</taxon>
        <taxon>Kitasatosporales</taxon>
        <taxon>Streptomycetaceae</taxon>
        <taxon>Streptomyces</taxon>
    </lineage>
</organism>
<gene>
    <name evidence="2" type="ORF">EEJ42_45455</name>
</gene>
<comment type="caution">
    <text evidence="2">The sequence shown here is derived from an EMBL/GenBank/DDBJ whole genome shotgun (WGS) entry which is preliminary data.</text>
</comment>
<reference evidence="2 3" key="1">
    <citation type="submission" date="2018-11" db="EMBL/GenBank/DDBJ databases">
        <title>The Potential of Streptomyces as Biocontrol Agents against the Tomato grey mould, Botrytis cinerea (Gray mold) Frontiers in Microbiology.</title>
        <authorList>
            <person name="Li D."/>
        </authorList>
    </citation>
    <scope>NUCLEOTIDE SEQUENCE [LARGE SCALE GENOMIC DNA]</scope>
    <source>
        <strain evidence="2 3">NEAU-LD23</strain>
    </source>
</reference>
<dbReference type="PROSITE" id="PS51257">
    <property type="entry name" value="PROKAR_LIPOPROTEIN"/>
    <property type="match status" value="1"/>
</dbReference>
<keyword evidence="3" id="KW-1185">Reference proteome</keyword>
<feature type="compositionally biased region" description="Basic and acidic residues" evidence="1">
    <location>
        <begin position="166"/>
        <end position="182"/>
    </location>
</feature>
<feature type="region of interest" description="Disordered" evidence="1">
    <location>
        <begin position="151"/>
        <end position="189"/>
    </location>
</feature>
<evidence type="ECO:0008006" key="4">
    <source>
        <dbReference type="Google" id="ProtNLM"/>
    </source>
</evidence>
<evidence type="ECO:0000313" key="2">
    <source>
        <dbReference type="EMBL" id="RNF82329.1"/>
    </source>
</evidence>
<evidence type="ECO:0000256" key="1">
    <source>
        <dbReference type="SAM" id="MobiDB-lite"/>
    </source>
</evidence>
<dbReference type="EMBL" id="RIBZ01000855">
    <property type="protein sequence ID" value="RNF82329.1"/>
    <property type="molecule type" value="Genomic_DNA"/>
</dbReference>
<dbReference type="Proteomes" id="UP000275401">
    <property type="component" value="Unassembled WGS sequence"/>
</dbReference>
<proteinExistence type="predicted"/>
<name>A0A3M8SM85_9ACTN</name>
<sequence length="202" mass="21512">MGLMSPRTGTIALATALVAAGGCSLAWFEVPYGSTHYHPTYAVRLDTPGLAAGWADDVFIGKVTAREGVRRTDGDRLLWTTYRVEVQSALKGKVSGSVRVAQEGGDDPLRRQRIVVGEAPALLPGRTYLLATRVAPDGWHTAPSNFLPLELAPDKAGSDSGTDPSAEWREGVSHPVSQRDVHPSAVSRAADPAALYARARLD</sequence>
<protein>
    <recommendedName>
        <fullName evidence="4">Lipoprotein</fullName>
    </recommendedName>
</protein>
<evidence type="ECO:0000313" key="3">
    <source>
        <dbReference type="Proteomes" id="UP000275401"/>
    </source>
</evidence>